<dbReference type="Proteomes" id="UP000054279">
    <property type="component" value="Unassembled WGS sequence"/>
</dbReference>
<dbReference type="EMBL" id="KN837262">
    <property type="protein sequence ID" value="KIJ30428.1"/>
    <property type="molecule type" value="Genomic_DNA"/>
</dbReference>
<reference evidence="2 3" key="1">
    <citation type="submission" date="2014-06" db="EMBL/GenBank/DDBJ databases">
        <title>Evolutionary Origins and Diversification of the Mycorrhizal Mutualists.</title>
        <authorList>
            <consortium name="DOE Joint Genome Institute"/>
            <consortium name="Mycorrhizal Genomics Consortium"/>
            <person name="Kohler A."/>
            <person name="Kuo A."/>
            <person name="Nagy L.G."/>
            <person name="Floudas D."/>
            <person name="Copeland A."/>
            <person name="Barry K.W."/>
            <person name="Cichocki N."/>
            <person name="Veneault-Fourrey C."/>
            <person name="LaButti K."/>
            <person name="Lindquist E.A."/>
            <person name="Lipzen A."/>
            <person name="Lundell T."/>
            <person name="Morin E."/>
            <person name="Murat C."/>
            <person name="Riley R."/>
            <person name="Ohm R."/>
            <person name="Sun H."/>
            <person name="Tunlid A."/>
            <person name="Henrissat B."/>
            <person name="Grigoriev I.V."/>
            <person name="Hibbett D.S."/>
            <person name="Martin F."/>
        </authorList>
    </citation>
    <scope>NUCLEOTIDE SEQUENCE [LARGE SCALE GENOMIC DNA]</scope>
    <source>
        <strain evidence="2 3">SS14</strain>
    </source>
</reference>
<name>A0A0C9TKY0_SPHS4</name>
<proteinExistence type="predicted"/>
<evidence type="ECO:0000313" key="3">
    <source>
        <dbReference type="Proteomes" id="UP000054279"/>
    </source>
</evidence>
<dbReference type="AlphaFoldDB" id="A0A0C9TKY0"/>
<sequence>MSENPSADVNQAIPLAPSDARQVIPGDVKSIDELLKIVNEPYNQPLWPIQKGLGKWPGSKKPSFNLLATYLLSDDVGMKTTLPLPSEEIQAEALKIVAESGPDALKLKSVVSKVSKKKAAATRTTSSQKDMLVAKALEDGTVKPSALAADLREMRIDPAIAGTFQDNVSSMGVLLPPPETSGTLPGTFAQELSTQSTQNLFICSKQPTVEAPSDVEATEQGDLPPNDDLVGLGMNTTNGAPPGESVTSPETDVSEPQDTQMDSDIGTRVFQTNKDIHMDSMDSTHIDGAKLANEWNMNQMDHMNLGCALRIIISDLRFPGISGSEVVELLVPNGNPEDFGDVHWLLDVKVLLSALQSSGSAIHAQKRPFKVQVPSMDEEDCWMVLLNIEAAQSICDASPAIKTLVIKPDTNGINKLKMRLVPVCIPGDTPMSTHKRVRDIQDEDYMIEKRVRGSLDDDEVNLAGERDKTAKPLLVAQEILAERKATVEKDILGFIQADLSTREGWQEFLNFKGKVLTNPQIVKQVAFASQVMQDYTKITKDDKGNRITKDMVATALRYHHSRIADMKTLHNLIKKYGPNGDKSNPEVCECLAYVPEDGEAPEGAIKLKEYLKTLERL</sequence>
<dbReference type="OrthoDB" id="2964865at2759"/>
<evidence type="ECO:0000313" key="2">
    <source>
        <dbReference type="EMBL" id="KIJ30428.1"/>
    </source>
</evidence>
<feature type="region of interest" description="Disordered" evidence="1">
    <location>
        <begin position="234"/>
        <end position="261"/>
    </location>
</feature>
<evidence type="ECO:0000256" key="1">
    <source>
        <dbReference type="SAM" id="MobiDB-lite"/>
    </source>
</evidence>
<gene>
    <name evidence="2" type="ORF">M422DRAFT_268083</name>
</gene>
<keyword evidence="3" id="KW-1185">Reference proteome</keyword>
<dbReference type="HOGENOM" id="CLU_442903_0_0_1"/>
<protein>
    <submittedName>
        <fullName evidence="2">Uncharacterized protein</fullName>
    </submittedName>
</protein>
<organism evidence="2 3">
    <name type="scientific">Sphaerobolus stellatus (strain SS14)</name>
    <dbReference type="NCBI Taxonomy" id="990650"/>
    <lineage>
        <taxon>Eukaryota</taxon>
        <taxon>Fungi</taxon>
        <taxon>Dikarya</taxon>
        <taxon>Basidiomycota</taxon>
        <taxon>Agaricomycotina</taxon>
        <taxon>Agaricomycetes</taxon>
        <taxon>Phallomycetidae</taxon>
        <taxon>Geastrales</taxon>
        <taxon>Sphaerobolaceae</taxon>
        <taxon>Sphaerobolus</taxon>
    </lineage>
</organism>
<accession>A0A0C9TKY0</accession>